<dbReference type="Pfam" id="PF00884">
    <property type="entry name" value="Sulfatase"/>
    <property type="match status" value="1"/>
</dbReference>
<accession>A0ABU5V2L7</accession>
<evidence type="ECO:0000256" key="2">
    <source>
        <dbReference type="ARBA" id="ARBA00022475"/>
    </source>
</evidence>
<proteinExistence type="predicted"/>
<dbReference type="RefSeq" id="WP_323438553.1">
    <property type="nucleotide sequence ID" value="NZ_JAYFUH010000096.1"/>
</dbReference>
<evidence type="ECO:0000259" key="7">
    <source>
        <dbReference type="Pfam" id="PF00884"/>
    </source>
</evidence>
<feature type="transmembrane region" description="Helical" evidence="6">
    <location>
        <begin position="71"/>
        <end position="92"/>
    </location>
</feature>
<dbReference type="GO" id="GO:0008960">
    <property type="term" value="F:phosphatidylglycerol-membrane-oligosaccharide glycerophosphotransferase activity"/>
    <property type="evidence" value="ECO:0007669"/>
    <property type="project" value="UniProtKB-EC"/>
</dbReference>
<dbReference type="Gene3D" id="3.40.720.10">
    <property type="entry name" value="Alkaline Phosphatase, subunit A"/>
    <property type="match status" value="1"/>
</dbReference>
<reference evidence="8 9" key="1">
    <citation type="submission" date="2023-12" db="EMBL/GenBank/DDBJ databases">
        <title>Stenotrophomonas guangdongensis sp. nov., isolated from wilted pepper plants (Capsicum annuum).</title>
        <authorList>
            <person name="Qiu M."/>
            <person name="Li Y."/>
            <person name="Liu Q."/>
            <person name="Zhang X."/>
            <person name="Huang Y."/>
            <person name="Guo R."/>
            <person name="Hu M."/>
            <person name="Zhou J."/>
            <person name="Zhou X."/>
        </authorList>
    </citation>
    <scope>NUCLEOTIDE SEQUENCE [LARGE SCALE GENOMIC DNA]</scope>
    <source>
        <strain evidence="8 9">MH1</strain>
    </source>
</reference>
<comment type="subcellular location">
    <subcellularLocation>
        <location evidence="1">Cell membrane</location>
        <topology evidence="1">Multi-pass membrane protein</topology>
    </subcellularLocation>
</comment>
<protein>
    <submittedName>
        <fullName evidence="8">Phosphoglycerol transferase I</fullName>
        <ecNumber evidence="8">2.7.8.20</ecNumber>
    </submittedName>
</protein>
<dbReference type="PANTHER" id="PTHR47371:SF3">
    <property type="entry name" value="PHOSPHOGLYCEROL TRANSFERASE I"/>
    <property type="match status" value="1"/>
</dbReference>
<evidence type="ECO:0000256" key="3">
    <source>
        <dbReference type="ARBA" id="ARBA00022692"/>
    </source>
</evidence>
<keyword evidence="3 6" id="KW-0812">Transmembrane</keyword>
<dbReference type="EMBL" id="JAYFUH010000096">
    <property type="protein sequence ID" value="MEA5667608.1"/>
    <property type="molecule type" value="Genomic_DNA"/>
</dbReference>
<evidence type="ECO:0000256" key="6">
    <source>
        <dbReference type="SAM" id="Phobius"/>
    </source>
</evidence>
<feature type="domain" description="Sulfatase N-terminal" evidence="7">
    <location>
        <begin position="157"/>
        <end position="441"/>
    </location>
</feature>
<keyword evidence="4 6" id="KW-1133">Transmembrane helix</keyword>
<dbReference type="InterPro" id="IPR000917">
    <property type="entry name" value="Sulfatase_N"/>
</dbReference>
<dbReference type="CDD" id="cd16015">
    <property type="entry name" value="LTA_synthase"/>
    <property type="match status" value="1"/>
</dbReference>
<dbReference type="InterPro" id="IPR050448">
    <property type="entry name" value="OpgB/LTA_synthase_biosynth"/>
</dbReference>
<name>A0ABU5V2L7_9GAMM</name>
<keyword evidence="2" id="KW-1003">Cell membrane</keyword>
<keyword evidence="8" id="KW-0808">Transferase</keyword>
<evidence type="ECO:0000256" key="4">
    <source>
        <dbReference type="ARBA" id="ARBA00022989"/>
    </source>
</evidence>
<comment type="caution">
    <text evidence="8">The sequence shown here is derived from an EMBL/GenBank/DDBJ whole genome shotgun (WGS) entry which is preliminary data.</text>
</comment>
<dbReference type="SUPFAM" id="SSF53649">
    <property type="entry name" value="Alkaline phosphatase-like"/>
    <property type="match status" value="1"/>
</dbReference>
<keyword evidence="5 6" id="KW-0472">Membrane</keyword>
<dbReference type="NCBIfam" id="NF009027">
    <property type="entry name" value="PRK12363.1"/>
    <property type="match status" value="1"/>
</dbReference>
<evidence type="ECO:0000256" key="1">
    <source>
        <dbReference type="ARBA" id="ARBA00004651"/>
    </source>
</evidence>
<keyword evidence="9" id="KW-1185">Reference proteome</keyword>
<evidence type="ECO:0000313" key="9">
    <source>
        <dbReference type="Proteomes" id="UP001301653"/>
    </source>
</evidence>
<organism evidence="8 9">
    <name type="scientific">Stenotrophomonas capsici</name>
    <dbReference type="NCBI Taxonomy" id="3110230"/>
    <lineage>
        <taxon>Bacteria</taxon>
        <taxon>Pseudomonadati</taxon>
        <taxon>Pseudomonadota</taxon>
        <taxon>Gammaproteobacteria</taxon>
        <taxon>Lysobacterales</taxon>
        <taxon>Lysobacteraceae</taxon>
        <taxon>Stenotrophomonas</taxon>
    </lineage>
</organism>
<dbReference type="InterPro" id="IPR017850">
    <property type="entry name" value="Alkaline_phosphatase_core_sf"/>
</dbReference>
<feature type="transmembrane region" description="Helical" evidence="6">
    <location>
        <begin position="104"/>
        <end position="124"/>
    </location>
</feature>
<gene>
    <name evidence="8" type="ORF">VA603_08715</name>
</gene>
<dbReference type="EC" id="2.7.8.20" evidence="8"/>
<dbReference type="PANTHER" id="PTHR47371">
    <property type="entry name" value="LIPOTEICHOIC ACID SYNTHASE"/>
    <property type="match status" value="1"/>
</dbReference>
<evidence type="ECO:0000313" key="8">
    <source>
        <dbReference type="EMBL" id="MEA5667608.1"/>
    </source>
</evidence>
<evidence type="ECO:0000256" key="5">
    <source>
        <dbReference type="ARBA" id="ARBA00023136"/>
    </source>
</evidence>
<dbReference type="Proteomes" id="UP001301653">
    <property type="component" value="Unassembled WGS sequence"/>
</dbReference>
<sequence length="702" mass="77383">MHWIIGLYLAALVVLLLLSSTLARTKASLLTALLLAFSGWWLIDQLSGDGINSATLYHLRSDMDGAGVGDFSAYILGFACLVIISFSPLLLLRVRRLRLPRFGMPVFAGFAALLVACVLASPLYSDLRRLQQQMKPVDYSAVVPEYVMPSAPLARRPNIVWIYGESLERTYLDERVFPGLMPNIQRLASQGLDFRDIASADGGGWTIAGLVSSMCGVPLTTAQGDENSMGRMGSFLPEAFCLGDYLKQQGYGNHYMGGANGQFAAKADFLRTHGFDDVRDLAWFEQQDIARKHFSNWGVHDDVLLDRAFDRFLELSRGGQPFMLTTLTMDTHHPAGHLPVACKGTRYRSALGNIGLLNALKCSDRLISRLVERIRSSEFGDNTLVVLASDHLAMPNDLSHVLEQQRRENLLVFLGKDITPRQVTATAGTTLDSGATALQLIDPAISAIGFGRSLLASPRPASASVAALRGDAGSSYAPYRAFARSLWLGGDQPRMLRLEDEKVLVGVQQVQPPVLLEYDKDWQLASMYLENTSRKFEEADPTHRLAYVDRCTAFEDGSADGQWCALLVDADQGMRMFRDAQLRRGIAIDAPLQPFTGPRPSVRQSRMISRQPSHAKPGQYVLELYAAQRPTRAFWVEAVSSSRKVVLAQQWVQPDSQGRITMPVGVDHDIDDLEIRAWLSHAESLAVEGYALLPAPAGFPRS</sequence>